<keyword evidence="3" id="KW-1185">Reference proteome</keyword>
<proteinExistence type="predicted"/>
<dbReference type="InterPro" id="IPR011250">
    <property type="entry name" value="OMP/PagP_B-barrel"/>
</dbReference>
<evidence type="ECO:0000313" key="3">
    <source>
        <dbReference type="Proteomes" id="UP001597048"/>
    </source>
</evidence>
<feature type="chain" id="PRO_5047147731" description="Outer membrane protein beta-barrel domain-containing protein" evidence="1">
    <location>
        <begin position="25"/>
        <end position="181"/>
    </location>
</feature>
<evidence type="ECO:0000256" key="1">
    <source>
        <dbReference type="SAM" id="SignalP"/>
    </source>
</evidence>
<keyword evidence="1" id="KW-0732">Signal</keyword>
<gene>
    <name evidence="2" type="ORF">ACFQ1C_16090</name>
</gene>
<accession>A0ABW3KL82</accession>
<dbReference type="SUPFAM" id="SSF56925">
    <property type="entry name" value="OMPA-like"/>
    <property type="match status" value="1"/>
</dbReference>
<reference evidence="3" key="1">
    <citation type="journal article" date="2019" name="Int. J. Syst. Evol. Microbiol.">
        <title>The Global Catalogue of Microorganisms (GCM) 10K type strain sequencing project: providing services to taxonomists for standard genome sequencing and annotation.</title>
        <authorList>
            <consortium name="The Broad Institute Genomics Platform"/>
            <consortium name="The Broad Institute Genome Sequencing Center for Infectious Disease"/>
            <person name="Wu L."/>
            <person name="Ma J."/>
        </authorList>
    </citation>
    <scope>NUCLEOTIDE SEQUENCE [LARGE SCALE GENOMIC DNA]</scope>
    <source>
        <strain evidence="3">CCUG 60525</strain>
    </source>
</reference>
<organism evidence="2 3">
    <name type="scientific">Oceanisphaera ostreae</name>
    <dbReference type="NCBI Taxonomy" id="914151"/>
    <lineage>
        <taxon>Bacteria</taxon>
        <taxon>Pseudomonadati</taxon>
        <taxon>Pseudomonadota</taxon>
        <taxon>Gammaproteobacteria</taxon>
        <taxon>Aeromonadales</taxon>
        <taxon>Aeromonadaceae</taxon>
        <taxon>Oceanisphaera</taxon>
    </lineage>
</organism>
<sequence>MKTFKKISLAVCASALLLPSLSQAQGTYQGVGPKEGDREFSIGGVGKSNKNFDNGSFGLSGDMGWYLNDRTVAGVRQSASWAAVNNGDDAWQGATKGFIDYHFGTEKLRPFVGATLGAIYGDGVKETGTAGLELGMKYYVLPTTFVQARAEYSFLFDSSNSAGDNYDNGSWDYVVGMGYNF</sequence>
<feature type="signal peptide" evidence="1">
    <location>
        <begin position="1"/>
        <end position="24"/>
    </location>
</feature>
<comment type="caution">
    <text evidence="2">The sequence shown here is derived from an EMBL/GenBank/DDBJ whole genome shotgun (WGS) entry which is preliminary data.</text>
</comment>
<name>A0ABW3KL82_9GAMM</name>
<dbReference type="RefSeq" id="WP_379559694.1">
    <property type="nucleotide sequence ID" value="NZ_JBHTJS010000063.1"/>
</dbReference>
<evidence type="ECO:0008006" key="4">
    <source>
        <dbReference type="Google" id="ProtNLM"/>
    </source>
</evidence>
<protein>
    <recommendedName>
        <fullName evidence="4">Outer membrane protein beta-barrel domain-containing protein</fullName>
    </recommendedName>
</protein>
<evidence type="ECO:0000313" key="2">
    <source>
        <dbReference type="EMBL" id="MFD1009669.1"/>
    </source>
</evidence>
<dbReference type="Gene3D" id="2.40.160.20">
    <property type="match status" value="1"/>
</dbReference>
<dbReference type="Proteomes" id="UP001597048">
    <property type="component" value="Unassembled WGS sequence"/>
</dbReference>
<dbReference type="EMBL" id="JBHTJS010000063">
    <property type="protein sequence ID" value="MFD1009669.1"/>
    <property type="molecule type" value="Genomic_DNA"/>
</dbReference>